<reference evidence="7" key="2">
    <citation type="submission" date="2025-09" db="UniProtKB">
        <authorList>
            <consortium name="Ensembl"/>
        </authorList>
    </citation>
    <scope>IDENTIFICATION</scope>
</reference>
<dbReference type="GeneTree" id="ENSGT00940000160363"/>
<reference evidence="7" key="1">
    <citation type="submission" date="2025-08" db="UniProtKB">
        <authorList>
            <consortium name="Ensembl"/>
        </authorList>
    </citation>
    <scope>IDENTIFICATION</scope>
</reference>
<accession>A0A8C4NML7</accession>
<dbReference type="InterPro" id="IPR051681">
    <property type="entry name" value="Ser/Thr_Kinases-Pseudokinases"/>
</dbReference>
<dbReference type="PROSITE" id="PS50011">
    <property type="entry name" value="PROTEIN_KINASE_DOM"/>
    <property type="match status" value="1"/>
</dbReference>
<dbReference type="Ensembl" id="ENSEBUT00000006575.1">
    <property type="protein sequence ID" value="ENSEBUP00000006126.1"/>
    <property type="gene ID" value="ENSEBUG00000004082.1"/>
</dbReference>
<dbReference type="InterPro" id="IPR057263">
    <property type="entry name" value="COR-B"/>
</dbReference>
<dbReference type="GO" id="GO:0005524">
    <property type="term" value="F:ATP binding"/>
    <property type="evidence" value="ECO:0007669"/>
    <property type="project" value="UniProtKB-KW"/>
</dbReference>
<evidence type="ECO:0000256" key="1">
    <source>
        <dbReference type="ARBA" id="ARBA00022679"/>
    </source>
</evidence>
<dbReference type="SUPFAM" id="SSF56112">
    <property type="entry name" value="Protein kinase-like (PK-like)"/>
    <property type="match status" value="1"/>
</dbReference>
<evidence type="ECO:0000256" key="2">
    <source>
        <dbReference type="ARBA" id="ARBA00022737"/>
    </source>
</evidence>
<evidence type="ECO:0000313" key="8">
    <source>
        <dbReference type="Proteomes" id="UP000694388"/>
    </source>
</evidence>
<proteinExistence type="predicted"/>
<evidence type="ECO:0000259" key="6">
    <source>
        <dbReference type="PROSITE" id="PS50011"/>
    </source>
</evidence>
<dbReference type="InterPro" id="IPR011009">
    <property type="entry name" value="Kinase-like_dom_sf"/>
</dbReference>
<keyword evidence="2" id="KW-0677">Repeat</keyword>
<dbReference type="Pfam" id="PF25497">
    <property type="entry name" value="COR-B"/>
    <property type="match status" value="1"/>
</dbReference>
<name>A0A8C4NML7_EPTBU</name>
<organism evidence="7 8">
    <name type="scientific">Eptatretus burgeri</name>
    <name type="common">Inshore hagfish</name>
    <dbReference type="NCBI Taxonomy" id="7764"/>
    <lineage>
        <taxon>Eukaryota</taxon>
        <taxon>Metazoa</taxon>
        <taxon>Chordata</taxon>
        <taxon>Craniata</taxon>
        <taxon>Vertebrata</taxon>
        <taxon>Cyclostomata</taxon>
        <taxon>Myxini</taxon>
        <taxon>Myxiniformes</taxon>
        <taxon>Myxinidae</taxon>
        <taxon>Eptatretinae</taxon>
        <taxon>Eptatretus</taxon>
    </lineage>
</organism>
<dbReference type="Pfam" id="PF00069">
    <property type="entry name" value="Pkinase"/>
    <property type="match status" value="1"/>
</dbReference>
<dbReference type="PANTHER" id="PTHR44329:SF288">
    <property type="entry name" value="MITOGEN-ACTIVATED PROTEIN KINASE KINASE KINASE 20"/>
    <property type="match status" value="1"/>
</dbReference>
<evidence type="ECO:0000256" key="4">
    <source>
        <dbReference type="ARBA" id="ARBA00022777"/>
    </source>
</evidence>
<keyword evidence="3" id="KW-0547">Nucleotide-binding</keyword>
<evidence type="ECO:0000256" key="3">
    <source>
        <dbReference type="ARBA" id="ARBA00022741"/>
    </source>
</evidence>
<protein>
    <recommendedName>
        <fullName evidence="6">Protein kinase domain-containing protein</fullName>
    </recommendedName>
</protein>
<dbReference type="Gene3D" id="1.10.510.10">
    <property type="entry name" value="Transferase(Phosphotransferase) domain 1"/>
    <property type="match status" value="1"/>
</dbReference>
<sequence length="615" mass="68874">MPAEAFEAFIFWMQPGSGPVCSVCSAPTVHAKAQESCLSEHQLWAFLQKNQLPEDGRQPWLQLLARFEIALPLQDGRYLLPHLLPEKPSSTLSPEPTSPTRAHTLLRHVQMSFVPMGFWQRLIARLLISLSSMEHTGLTSVWNRLQVTSTLDRDKQDAAGTRALYRHGSTFCVRQARKTYWQEGLCACYANGFLSVEALGRRSMQTTNHSGIAIMVQSQSQDLSAVAFVMDHVTSLIEQWFPALLGTEPDGTPFVRQLIPCSRCLLTPSPSTQTQLDPSLAILNAPEQLPHMFRLEECLLRAVTDDRMLCPKHPDRPVPLPQLVPEIFMTDFPRRYFLECSKLTIIDGDAGYLGHGGSGTTIRRAQYQGTVVAVKIFTILSCNEDDDMLRDLYANRIARVFAEFRLEARMLQSLRHPCIPALLGIMLYPLCLALELAPHGSLRLVLDAAELVPVPLGPLLSYKVAHQVALALAYLHRKDIIFCDLKSDNVLMWSLDPNETVNAKLSDYGISRLSFGQGARGTEGTPGYQAPEVCPGIIYDEKVDMFSYGMLLFELLSGQRPTLQGKPMEVLRKLNCGLRPRFPRPVHTTCKTLALLATRCWQTAPEQVLTMHHHL</sequence>
<dbReference type="GO" id="GO:0004674">
    <property type="term" value="F:protein serine/threonine kinase activity"/>
    <property type="evidence" value="ECO:0007669"/>
    <property type="project" value="TreeGrafter"/>
</dbReference>
<dbReference type="SMART" id="SM00220">
    <property type="entry name" value="S_TKc"/>
    <property type="match status" value="1"/>
</dbReference>
<feature type="domain" description="Protein kinase" evidence="6">
    <location>
        <begin position="347"/>
        <end position="615"/>
    </location>
</feature>
<dbReference type="AlphaFoldDB" id="A0A8C4NML7"/>
<keyword evidence="4" id="KW-0418">Kinase</keyword>
<dbReference type="InterPro" id="IPR000719">
    <property type="entry name" value="Prot_kinase_dom"/>
</dbReference>
<dbReference type="Proteomes" id="UP000694388">
    <property type="component" value="Unplaced"/>
</dbReference>
<keyword evidence="1" id="KW-0808">Transferase</keyword>
<evidence type="ECO:0000256" key="5">
    <source>
        <dbReference type="ARBA" id="ARBA00022840"/>
    </source>
</evidence>
<dbReference type="PANTHER" id="PTHR44329">
    <property type="entry name" value="SERINE/THREONINE-PROTEIN KINASE TNNI3K-RELATED"/>
    <property type="match status" value="1"/>
</dbReference>
<keyword evidence="5" id="KW-0067">ATP-binding</keyword>
<evidence type="ECO:0000313" key="7">
    <source>
        <dbReference type="Ensembl" id="ENSEBUP00000006126.1"/>
    </source>
</evidence>
<keyword evidence="8" id="KW-1185">Reference proteome</keyword>